<feature type="domain" description="F-box associated beta-propeller type 3" evidence="1">
    <location>
        <begin position="67"/>
        <end position="373"/>
    </location>
</feature>
<dbReference type="Proteomes" id="UP000195402">
    <property type="component" value="Unassembled WGS sequence"/>
</dbReference>
<dbReference type="Pfam" id="PF08268">
    <property type="entry name" value="FBA_3"/>
    <property type="match status" value="1"/>
</dbReference>
<dbReference type="OMA" id="FTHIGKN"/>
<evidence type="ECO:0000313" key="2">
    <source>
        <dbReference type="EMBL" id="OVA03703.1"/>
    </source>
</evidence>
<reference evidence="2 3" key="1">
    <citation type="journal article" date="2017" name="Mol. Plant">
        <title>The Genome of Medicinal Plant Macleaya cordata Provides New Insights into Benzylisoquinoline Alkaloids Metabolism.</title>
        <authorList>
            <person name="Liu X."/>
            <person name="Liu Y."/>
            <person name="Huang P."/>
            <person name="Ma Y."/>
            <person name="Qing Z."/>
            <person name="Tang Q."/>
            <person name="Cao H."/>
            <person name="Cheng P."/>
            <person name="Zheng Y."/>
            <person name="Yuan Z."/>
            <person name="Zhou Y."/>
            <person name="Liu J."/>
            <person name="Tang Z."/>
            <person name="Zhuo Y."/>
            <person name="Zhang Y."/>
            <person name="Yu L."/>
            <person name="Huang J."/>
            <person name="Yang P."/>
            <person name="Peng Q."/>
            <person name="Zhang J."/>
            <person name="Jiang W."/>
            <person name="Zhang Z."/>
            <person name="Lin K."/>
            <person name="Ro D.K."/>
            <person name="Chen X."/>
            <person name="Xiong X."/>
            <person name="Shang Y."/>
            <person name="Huang S."/>
            <person name="Zeng J."/>
        </authorList>
    </citation>
    <scope>NUCLEOTIDE SEQUENCE [LARGE SCALE GENOMIC DNA]</scope>
    <source>
        <strain evidence="3">cv. BLH2017</strain>
        <tissue evidence="2">Root</tissue>
    </source>
</reference>
<dbReference type="PANTHER" id="PTHR31111:SF138">
    <property type="entry name" value="F-BOX ASSOCIATED DOMAIN-CONTAINING PROTEIN"/>
    <property type="match status" value="1"/>
</dbReference>
<dbReference type="InParanoid" id="A0A200PZR4"/>
<keyword evidence="3" id="KW-1185">Reference proteome</keyword>
<dbReference type="InterPro" id="IPR013187">
    <property type="entry name" value="F-box-assoc_dom_typ3"/>
</dbReference>
<dbReference type="InterPro" id="IPR017451">
    <property type="entry name" value="F-box-assoc_interact_dom"/>
</dbReference>
<dbReference type="OrthoDB" id="687122at2759"/>
<accession>A0A200PZR4</accession>
<sequence length="395" mass="46382">MRFKFVCKRWWSLIKQDPYFHDLHLTRSKTRPGLLIVIPLIKAYERIVGHLEFFLSANFFECRAAIHTKRKTKSLRYNDHRILNPVNGLICFVHCFERDAVRIYNPSTREKTPWIKSRINKEKEEHGVKVYEYPSYGFGFDPATMEHKVICVWTIFRTQNFPNYKFTIRYACDILTVGHNSWRRIDEVPPPYKLQGSSVYANGSIYWSNKALFRDEKWDDGEPEVIVAFDVGSEKFRVIPIPNFIVDQPMSRDNFCGPSVELLEVDGRVALLGRMNAYNVKMWIFDDDHDYDKEEKINRTTTSSSTSNSNWTEVTIKLPFCWNRDMPLSFHAVEGTDQIILQSCRNSLWVVSLYSYNWKKKTFKKIEISGFSAIPRLFSASLFTPLVESLLPVYK</sequence>
<gene>
    <name evidence="2" type="ORF">BVC80_1431g13</name>
</gene>
<evidence type="ECO:0000313" key="3">
    <source>
        <dbReference type="Proteomes" id="UP000195402"/>
    </source>
</evidence>
<protein>
    <submittedName>
        <fullName evidence="2">F-box associated domain</fullName>
    </submittedName>
</protein>
<proteinExistence type="predicted"/>
<comment type="caution">
    <text evidence="2">The sequence shown here is derived from an EMBL/GenBank/DDBJ whole genome shotgun (WGS) entry which is preliminary data.</text>
</comment>
<evidence type="ECO:0000259" key="1">
    <source>
        <dbReference type="Pfam" id="PF08268"/>
    </source>
</evidence>
<organism evidence="2 3">
    <name type="scientific">Macleaya cordata</name>
    <name type="common">Five-seeded plume-poppy</name>
    <name type="synonym">Bocconia cordata</name>
    <dbReference type="NCBI Taxonomy" id="56857"/>
    <lineage>
        <taxon>Eukaryota</taxon>
        <taxon>Viridiplantae</taxon>
        <taxon>Streptophyta</taxon>
        <taxon>Embryophyta</taxon>
        <taxon>Tracheophyta</taxon>
        <taxon>Spermatophyta</taxon>
        <taxon>Magnoliopsida</taxon>
        <taxon>Ranunculales</taxon>
        <taxon>Papaveraceae</taxon>
        <taxon>Papaveroideae</taxon>
        <taxon>Macleaya</taxon>
    </lineage>
</organism>
<dbReference type="PANTHER" id="PTHR31111">
    <property type="entry name" value="BNAA05G37150D PROTEIN-RELATED"/>
    <property type="match status" value="1"/>
</dbReference>
<dbReference type="EMBL" id="MVGT01003557">
    <property type="protein sequence ID" value="OVA03703.1"/>
    <property type="molecule type" value="Genomic_DNA"/>
</dbReference>
<dbReference type="NCBIfam" id="TIGR01640">
    <property type="entry name" value="F_box_assoc_1"/>
    <property type="match status" value="1"/>
</dbReference>
<name>A0A200PZR4_MACCD</name>
<dbReference type="AlphaFoldDB" id="A0A200PZR4"/>
<dbReference type="FunCoup" id="A0A200PZR4">
    <property type="interactions" value="1022"/>
</dbReference>